<feature type="chain" id="PRO_5013309056" evidence="4">
    <location>
        <begin position="25"/>
        <end position="376"/>
    </location>
</feature>
<feature type="binding site" evidence="3">
    <location>
        <position position="254"/>
    </location>
    <ligand>
        <name>substrate</name>
    </ligand>
</feature>
<dbReference type="PANTHER" id="PTHR33376">
    <property type="match status" value="1"/>
</dbReference>
<dbReference type="InterPro" id="IPR026289">
    <property type="entry name" value="SBP_TakP-like"/>
</dbReference>
<dbReference type="InterPro" id="IPR038404">
    <property type="entry name" value="TRAP_DctP_sf"/>
</dbReference>
<dbReference type="SUPFAM" id="SSF53850">
    <property type="entry name" value="Periplasmic binding protein-like II"/>
    <property type="match status" value="1"/>
</dbReference>
<dbReference type="AlphaFoldDB" id="A0A2A5AT08"/>
<sequence length="376" mass="41856">MFFNRFSLTRLFLLVLLATLFACSGESESTSVNASTSSASEQQTVYEWKMITSWPKNLPALGTSPEHFADIVEKMSNGRMKIRVFGANELVGGLEVFDAVSQGIAQIGHTGAYYWQGKIPSTPFFSTIPFGLTGTEMDAWLAFGGGNELWQEIYAPFNLIPMRGGNSGTQMFGWFNKEINSLDDLQGLKMRIPGLGGEVFRRAGGTPVTMQVSEVFTAMQTGALDATEFVSPYNDMAAGYHTVADYYYYPGWHEPGSTLETIFNKSAFEALPEDLQEILKAGTEVMNQLLMDELTAKNNEALRVLVEEHGVELRKLPDDVLIELRTISDQVVAELGATDDMTKRIYESYKNFQSGVENYHRISEEAYIEARKLPGR</sequence>
<dbReference type="PANTHER" id="PTHR33376:SF5">
    <property type="entry name" value="EXTRACYTOPLASMIC SOLUTE RECEPTOR PROTEIN"/>
    <property type="match status" value="1"/>
</dbReference>
<gene>
    <name evidence="5" type="ORF">COA96_14440</name>
</gene>
<evidence type="ECO:0000256" key="1">
    <source>
        <dbReference type="ARBA" id="ARBA00022729"/>
    </source>
</evidence>
<dbReference type="Proteomes" id="UP000218327">
    <property type="component" value="Unassembled WGS sequence"/>
</dbReference>
<protein>
    <submittedName>
        <fullName evidence="5">ABC transporter substrate-binding protein</fullName>
    </submittedName>
</protein>
<evidence type="ECO:0000256" key="3">
    <source>
        <dbReference type="PIRSR" id="PIRSR039026-2"/>
    </source>
</evidence>
<dbReference type="EMBL" id="NVVJ01000061">
    <property type="protein sequence ID" value="PCJ22427.1"/>
    <property type="molecule type" value="Genomic_DNA"/>
</dbReference>
<keyword evidence="1 4" id="KW-0732">Signal</keyword>
<feature type="binding site" evidence="2">
    <location>
        <position position="191"/>
    </location>
    <ligand>
        <name>substrate</name>
    </ligand>
</feature>
<name>A0A2A5AT08_9GAMM</name>
<dbReference type="Gene3D" id="3.40.190.170">
    <property type="entry name" value="Bacterial extracellular solute-binding protein, family 7"/>
    <property type="match status" value="1"/>
</dbReference>
<feature type="binding site" evidence="2">
    <location>
        <position position="170"/>
    </location>
    <ligand>
        <name>substrate</name>
    </ligand>
</feature>
<organism evidence="5 6">
    <name type="scientific">SAR86 cluster bacterium</name>
    <dbReference type="NCBI Taxonomy" id="2030880"/>
    <lineage>
        <taxon>Bacteria</taxon>
        <taxon>Pseudomonadati</taxon>
        <taxon>Pseudomonadota</taxon>
        <taxon>Gammaproteobacteria</taxon>
        <taxon>SAR86 cluster</taxon>
    </lineage>
</organism>
<evidence type="ECO:0000313" key="6">
    <source>
        <dbReference type="Proteomes" id="UP000218327"/>
    </source>
</evidence>
<evidence type="ECO:0000313" key="5">
    <source>
        <dbReference type="EMBL" id="PCJ22427.1"/>
    </source>
</evidence>
<dbReference type="Pfam" id="PF03480">
    <property type="entry name" value="DctP"/>
    <property type="match status" value="1"/>
</dbReference>
<feature type="signal peptide" evidence="4">
    <location>
        <begin position="1"/>
        <end position="24"/>
    </location>
</feature>
<feature type="binding site" evidence="3">
    <location>
        <position position="229"/>
    </location>
    <ligand>
        <name>Na(+)</name>
        <dbReference type="ChEBI" id="CHEBI:29101"/>
    </ligand>
</feature>
<evidence type="ECO:0000256" key="2">
    <source>
        <dbReference type="PIRSR" id="PIRSR039026-1"/>
    </source>
</evidence>
<accession>A0A2A5AT08</accession>
<dbReference type="PIRSF" id="PIRSF039026">
    <property type="entry name" value="SiaP"/>
    <property type="match status" value="1"/>
</dbReference>
<dbReference type="GO" id="GO:0055085">
    <property type="term" value="P:transmembrane transport"/>
    <property type="evidence" value="ECO:0007669"/>
    <property type="project" value="InterPro"/>
</dbReference>
<dbReference type="GO" id="GO:0031317">
    <property type="term" value="C:tripartite ATP-independent periplasmic transporter complex"/>
    <property type="evidence" value="ECO:0007669"/>
    <property type="project" value="InterPro"/>
</dbReference>
<reference evidence="6" key="1">
    <citation type="submission" date="2017-08" db="EMBL/GenBank/DDBJ databases">
        <title>A dynamic microbial community with high functional redundancy inhabits the cold, oxic subseafloor aquifer.</title>
        <authorList>
            <person name="Tully B.J."/>
            <person name="Wheat C.G."/>
            <person name="Glazer B.T."/>
            <person name="Huber J.A."/>
        </authorList>
    </citation>
    <scope>NUCLEOTIDE SEQUENCE [LARGE SCALE GENOMIC DNA]</scope>
</reference>
<dbReference type="GO" id="GO:0046872">
    <property type="term" value="F:metal ion binding"/>
    <property type="evidence" value="ECO:0007669"/>
    <property type="project" value="UniProtKB-KW"/>
</dbReference>
<feature type="binding site" evidence="3">
    <location>
        <position position="228"/>
    </location>
    <ligand>
        <name>substrate</name>
    </ligand>
</feature>
<dbReference type="InterPro" id="IPR018389">
    <property type="entry name" value="DctP_fam"/>
</dbReference>
<dbReference type="PROSITE" id="PS51257">
    <property type="entry name" value="PROKAR_LIPOPROTEIN"/>
    <property type="match status" value="1"/>
</dbReference>
<dbReference type="NCBIfam" id="NF037995">
    <property type="entry name" value="TRAP_S1"/>
    <property type="match status" value="1"/>
</dbReference>
<comment type="caution">
    <text evidence="5">The sequence shown here is derived from an EMBL/GenBank/DDBJ whole genome shotgun (WGS) entry which is preliminary data.</text>
</comment>
<dbReference type="CDD" id="cd13604">
    <property type="entry name" value="PBP2_TRAP_ketoacid_lactate_like"/>
    <property type="match status" value="1"/>
</dbReference>
<dbReference type="Gene3D" id="3.40.190.10">
    <property type="entry name" value="Periplasmic binding protein-like II"/>
    <property type="match status" value="1"/>
</dbReference>
<proteinExistence type="predicted"/>
<evidence type="ECO:0000256" key="4">
    <source>
        <dbReference type="SAM" id="SignalP"/>
    </source>
</evidence>
<keyword evidence="3" id="KW-0479">Metal-binding</keyword>